<keyword evidence="2" id="KW-0175">Coiled coil</keyword>
<dbReference type="STRING" id="1464122.SAMN05421737_102251"/>
<accession>A0A1G6H2N0</accession>
<feature type="chain" id="PRO_5017180225" evidence="4">
    <location>
        <begin position="30"/>
        <end position="434"/>
    </location>
</feature>
<dbReference type="Gene3D" id="2.70.70.10">
    <property type="entry name" value="Glucose Permease (Domain IIA)"/>
    <property type="match status" value="1"/>
</dbReference>
<feature type="signal peptide" evidence="4">
    <location>
        <begin position="1"/>
        <end position="29"/>
    </location>
</feature>
<evidence type="ECO:0000256" key="1">
    <source>
        <dbReference type="ARBA" id="ARBA00022729"/>
    </source>
</evidence>
<dbReference type="EMBL" id="FMYM01000002">
    <property type="protein sequence ID" value="SDB88155.1"/>
    <property type="molecule type" value="Genomic_DNA"/>
</dbReference>
<protein>
    <submittedName>
        <fullName evidence="7">N-terminal domain of peptidoglycan hydrolase CwlO-containing protein</fullName>
    </submittedName>
</protein>
<proteinExistence type="predicted"/>
<keyword evidence="8" id="KW-1185">Reference proteome</keyword>
<feature type="compositionally biased region" description="Low complexity" evidence="3">
    <location>
        <begin position="258"/>
        <end position="304"/>
    </location>
</feature>
<evidence type="ECO:0000259" key="6">
    <source>
        <dbReference type="Pfam" id="PF24568"/>
    </source>
</evidence>
<dbReference type="Gene3D" id="6.10.250.3150">
    <property type="match status" value="1"/>
</dbReference>
<gene>
    <name evidence="7" type="ORF">SAMN05421737_102251</name>
</gene>
<keyword evidence="7" id="KW-0378">Hydrolase</keyword>
<name>A0A1G6H2N0_9BACI</name>
<feature type="domain" description="Peptidoglycan hydrolase PcsB coiled-coil" evidence="6">
    <location>
        <begin position="107"/>
        <end position="180"/>
    </location>
</feature>
<evidence type="ECO:0000256" key="2">
    <source>
        <dbReference type="SAM" id="Coils"/>
    </source>
</evidence>
<dbReference type="AlphaFoldDB" id="A0A1G6H2N0"/>
<feature type="region of interest" description="Disordered" evidence="3">
    <location>
        <begin position="253"/>
        <end position="304"/>
    </location>
</feature>
<dbReference type="Pfam" id="PF01551">
    <property type="entry name" value="Peptidase_M23"/>
    <property type="match status" value="1"/>
</dbReference>
<dbReference type="SUPFAM" id="SSF51261">
    <property type="entry name" value="Duplicated hybrid motif"/>
    <property type="match status" value="1"/>
</dbReference>
<dbReference type="CDD" id="cd12797">
    <property type="entry name" value="M23_peptidase"/>
    <property type="match status" value="1"/>
</dbReference>
<evidence type="ECO:0000313" key="8">
    <source>
        <dbReference type="Proteomes" id="UP000242662"/>
    </source>
</evidence>
<dbReference type="InterPro" id="IPR057309">
    <property type="entry name" value="PcsB_CC"/>
</dbReference>
<evidence type="ECO:0000259" key="5">
    <source>
        <dbReference type="Pfam" id="PF01551"/>
    </source>
</evidence>
<feature type="domain" description="M23ase beta-sheet core" evidence="5">
    <location>
        <begin position="328"/>
        <end position="418"/>
    </location>
</feature>
<evidence type="ECO:0000313" key="7">
    <source>
        <dbReference type="EMBL" id="SDB88155.1"/>
    </source>
</evidence>
<dbReference type="PANTHER" id="PTHR21666">
    <property type="entry name" value="PEPTIDASE-RELATED"/>
    <property type="match status" value="1"/>
</dbReference>
<sequence>MMKKRMMKAAVVLTVAGSLISSGVQPAVANSGVNAQISDLKGKQQEVETKVSEKQSEITKLDGELKEIQGKIDSIRSKEAETEKKLAEAEEQLKKLEDEILELQEEIKILEERIEERKALIEQRAVESYQSGGDASYLEVLLGSQNFGDFVSKATTMTTIAEHDRDMLDEHIADEQKLQEMKAAVEEKKAAVEAQKQELEALKQELVSKREEMDKLRGDLDQKKQQLENELGEIISEEEILKNQEAALQAELNKQEEAASNGGSGQSSANRSNGKSKSSSNAVSSSSSSSSGGNSGGSSAPAASSAGFIHPAPGVGVYSGFGMRNGRPHNGVDFSSRGHIPIIASQSGTVSNSGYRHDYGNWITITHNVNGKQMTTLYAHLKERYVAAGESVSQGQTIGLMGSTGDSTGQHLHFEIHEGPFRFGASAVNPMKYL</sequence>
<evidence type="ECO:0000256" key="3">
    <source>
        <dbReference type="SAM" id="MobiDB-lite"/>
    </source>
</evidence>
<dbReference type="GO" id="GO:0004222">
    <property type="term" value="F:metalloendopeptidase activity"/>
    <property type="evidence" value="ECO:0007669"/>
    <property type="project" value="TreeGrafter"/>
</dbReference>
<feature type="coiled-coil region" evidence="2">
    <location>
        <begin position="37"/>
        <end position="120"/>
    </location>
</feature>
<dbReference type="InterPro" id="IPR011055">
    <property type="entry name" value="Dup_hybrid_motif"/>
</dbReference>
<keyword evidence="1 4" id="KW-0732">Signal</keyword>
<organism evidence="7 8">
    <name type="scientific">Shouchella lonarensis</name>
    <dbReference type="NCBI Taxonomy" id="1464122"/>
    <lineage>
        <taxon>Bacteria</taxon>
        <taxon>Bacillati</taxon>
        <taxon>Bacillota</taxon>
        <taxon>Bacilli</taxon>
        <taxon>Bacillales</taxon>
        <taxon>Bacillaceae</taxon>
        <taxon>Shouchella</taxon>
    </lineage>
</organism>
<dbReference type="Pfam" id="PF24568">
    <property type="entry name" value="CC_PcsB"/>
    <property type="match status" value="1"/>
</dbReference>
<evidence type="ECO:0000256" key="4">
    <source>
        <dbReference type="SAM" id="SignalP"/>
    </source>
</evidence>
<reference evidence="8" key="1">
    <citation type="submission" date="2016-09" db="EMBL/GenBank/DDBJ databases">
        <authorList>
            <person name="Varghese N."/>
            <person name="Submissions S."/>
        </authorList>
    </citation>
    <scope>NUCLEOTIDE SEQUENCE [LARGE SCALE GENOMIC DNA]</scope>
    <source>
        <strain evidence="8">25nlg</strain>
    </source>
</reference>
<dbReference type="Proteomes" id="UP000242662">
    <property type="component" value="Unassembled WGS sequence"/>
</dbReference>
<dbReference type="InterPro" id="IPR016047">
    <property type="entry name" value="M23ase_b-sheet_dom"/>
</dbReference>
<dbReference type="PANTHER" id="PTHR21666:SF270">
    <property type="entry name" value="MUREIN HYDROLASE ACTIVATOR ENVC"/>
    <property type="match status" value="1"/>
</dbReference>
<dbReference type="OrthoDB" id="9805070at2"/>
<dbReference type="InterPro" id="IPR050570">
    <property type="entry name" value="Cell_wall_metabolism_enzyme"/>
</dbReference>